<reference evidence="7" key="1">
    <citation type="journal article" date="2020" name="BMC Genomics">
        <title>Correction to: Identification and distribution of gene clusters required for synthesis of sphingolipid metabolism inhibitors in diverse species of the filamentous fungus Fusarium.</title>
        <authorList>
            <person name="Kim H.S."/>
            <person name="Lohmar J.M."/>
            <person name="Busman M."/>
            <person name="Brown D.W."/>
            <person name="Naumann T.A."/>
            <person name="Divon H.H."/>
            <person name="Lysoe E."/>
            <person name="Uhlig S."/>
            <person name="Proctor R.H."/>
        </authorList>
    </citation>
    <scope>NUCLEOTIDE SEQUENCE</scope>
    <source>
        <strain evidence="7">NRRL 22465</strain>
    </source>
</reference>
<feature type="transmembrane region" description="Helical" evidence="5">
    <location>
        <begin position="31"/>
        <end position="49"/>
    </location>
</feature>
<feature type="compositionally biased region" description="Basic residues" evidence="4">
    <location>
        <begin position="320"/>
        <end position="329"/>
    </location>
</feature>
<dbReference type="InterPro" id="IPR006680">
    <property type="entry name" value="Amidohydro-rel"/>
</dbReference>
<proteinExistence type="inferred from homology"/>
<evidence type="ECO:0000256" key="4">
    <source>
        <dbReference type="SAM" id="MobiDB-lite"/>
    </source>
</evidence>
<sequence length="1200" mass="132844">MNQKLTPTTAALVACPLGVLADRIGCIPVLGLSILSMLLSQAYAMIICWQWKEIPIEAIWGLGVPLLIGGGRSVAEAMVFAIIADAVPDKRRQVAATWFQWVVAAVLSGQLLGPILAGIMKTMVWMSLWISMGLVFVGGLVLVAFTPETSRQRQHDDAISLSSALPGPAEQMSSSRATAKLVFSRPMIWLFPGAVMSIPLATIQSGILIQFMPIQFDWPLSHSILVISLQSLAALVTLCLLLPSITYFWAKLTATTSPHYRDCVLARGSSLLFLAGCMCMMMVTDQVLIIVGLTISATAPPTYLVSSHHPLRLMLNSRSHGSRSKHHSKGSLSAEQTKMAVDQVNTEEALRRLIHTTPIIDHHAHPLLKLNAIRKHSLLSIATEAEGDALDDSKTGLAHIRTVNILSALLGTEPTWEAVEAAIARKQAGNYQEWTQRCLSGIETILVDDGLGNSADAEPYNKFDAFTRSPNKRILRIEEVAAECIEKACVQFSHPSEAFSGAVENFMDAIYDALDDPAVVGFKSVICYRTGLAVAQITDLEALMQRFQIIFEARKEDGAEPFTRLNHEPLNDYFVHILAGLIQNSEDAHKKPIQFHTGLGDNDITLNKSSPSHLQDFIKTYPEVPIVLLHASYPFTRELGYLATVYSNVYADIGEVFPFLSRDGQEGVIRQILELCPVSKILWSTDGHWFPETYVVAVDQLRQVLHSVLVDCVYKGDLTWKQSAQLVQDVLFHNANKLYDLRLEFKPLPPDSGLGYEASEYKSLATLSQFLKNKEEPRFLRVYWNDFTAMPRMRAVPMRRVWSLLRSGGDFSFGVTKAGLGILQNDVPVSDISPSGEYRMHPDLSTLRPGPRKGHITVMGDFKEKDGSAVSLCPRSFLKGALSKAAEQGLTFNFGFEIELVLFRRGDGDKYEALDGDGHAWSVGRAMEHEASVEVLEDAIEQLDEAGVYIEMVHPESANGQYEIVLPHAPALEAVDTLLYARDVISSCATAKGLRMTLHPKPYAIACGTAAHVHMSISSPNGPSEEVYEPFYAGILKHLRAITAFTYSNMVSYERALDGCWAGGTWVAWGTQNREVPLRKIEGSHWELKCIDGLANPYLALSAVLLAGTKGVADKQELFWGDCTEDPSQLSLADRDRLNIRDRLPMSIKESLRSLTMDAEMVELLGSALVRRYSNIKMAETDMLEKMGDEERRRWIMERY</sequence>
<dbReference type="PANTHER" id="PTHR43383">
    <property type="entry name" value="NODULIN 6"/>
    <property type="match status" value="1"/>
</dbReference>
<dbReference type="Gene3D" id="3.30.590.10">
    <property type="entry name" value="Glutamine synthetase/guanido kinase, catalytic domain"/>
    <property type="match status" value="1"/>
</dbReference>
<dbReference type="Proteomes" id="UP000635477">
    <property type="component" value="Unassembled WGS sequence"/>
</dbReference>
<dbReference type="InterPro" id="IPR032466">
    <property type="entry name" value="Metal_Hydrolase"/>
</dbReference>
<evidence type="ECO:0000259" key="6">
    <source>
        <dbReference type="PROSITE" id="PS51987"/>
    </source>
</evidence>
<dbReference type="GO" id="GO:0006542">
    <property type="term" value="P:glutamine biosynthetic process"/>
    <property type="evidence" value="ECO:0007669"/>
    <property type="project" value="InterPro"/>
</dbReference>
<dbReference type="InterPro" id="IPR036651">
    <property type="entry name" value="Gln_synt_N_sf"/>
</dbReference>
<dbReference type="InterPro" id="IPR014746">
    <property type="entry name" value="Gln_synth/guanido_kin_cat_dom"/>
</dbReference>
<organism evidence="7 8">
    <name type="scientific">Fusarium zealandicum</name>
    <dbReference type="NCBI Taxonomy" id="1053134"/>
    <lineage>
        <taxon>Eukaryota</taxon>
        <taxon>Fungi</taxon>
        <taxon>Dikarya</taxon>
        <taxon>Ascomycota</taxon>
        <taxon>Pezizomycotina</taxon>
        <taxon>Sordariomycetes</taxon>
        <taxon>Hypocreomycetidae</taxon>
        <taxon>Hypocreales</taxon>
        <taxon>Nectriaceae</taxon>
        <taxon>Fusarium</taxon>
        <taxon>Fusarium staphyleae species complex</taxon>
    </lineage>
</organism>
<feature type="domain" description="GS catalytic" evidence="6">
    <location>
        <begin position="874"/>
        <end position="1200"/>
    </location>
</feature>
<evidence type="ECO:0000313" key="8">
    <source>
        <dbReference type="Proteomes" id="UP000635477"/>
    </source>
</evidence>
<dbReference type="PROSITE" id="PS51257">
    <property type="entry name" value="PROKAR_LIPOPROTEIN"/>
    <property type="match status" value="1"/>
</dbReference>
<dbReference type="InterPro" id="IPR008146">
    <property type="entry name" value="Gln_synth_cat_dom"/>
</dbReference>
<dbReference type="SUPFAM" id="SSF51556">
    <property type="entry name" value="Metallo-dependent hydrolases"/>
    <property type="match status" value="1"/>
</dbReference>
<dbReference type="Pfam" id="PF00120">
    <property type="entry name" value="Gln-synt_C"/>
    <property type="match status" value="1"/>
</dbReference>
<name>A0A8H4UAT2_9HYPO</name>
<feature type="transmembrane region" description="Helical" evidence="5">
    <location>
        <begin position="98"/>
        <end position="120"/>
    </location>
</feature>
<dbReference type="GO" id="GO:0016787">
    <property type="term" value="F:hydrolase activity"/>
    <property type="evidence" value="ECO:0007669"/>
    <property type="project" value="InterPro"/>
</dbReference>
<dbReference type="Gene3D" id="3.10.20.70">
    <property type="entry name" value="Glutamine synthetase, N-terminal domain"/>
    <property type="match status" value="1"/>
</dbReference>
<dbReference type="PANTHER" id="PTHR43383:SF2">
    <property type="entry name" value="AMIDOHYDROLASE 2 FAMILY PROTEIN"/>
    <property type="match status" value="1"/>
</dbReference>
<accession>A0A8H4UAT2</accession>
<comment type="similarity">
    <text evidence="2 3">Belongs to the glutamine synthetase family.</text>
</comment>
<keyword evidence="8" id="KW-1185">Reference proteome</keyword>
<comment type="caution">
    <text evidence="7">The sequence shown here is derived from an EMBL/GenBank/DDBJ whole genome shotgun (WGS) entry which is preliminary data.</text>
</comment>
<keyword evidence="5" id="KW-0812">Transmembrane</keyword>
<dbReference type="PROSITE" id="PS51987">
    <property type="entry name" value="GS_CATALYTIC"/>
    <property type="match status" value="1"/>
</dbReference>
<evidence type="ECO:0000313" key="7">
    <source>
        <dbReference type="EMBL" id="KAF4972760.1"/>
    </source>
</evidence>
<evidence type="ECO:0000256" key="3">
    <source>
        <dbReference type="RuleBase" id="RU000384"/>
    </source>
</evidence>
<feature type="transmembrane region" description="Helical" evidence="5">
    <location>
        <begin position="126"/>
        <end position="145"/>
    </location>
</feature>
<gene>
    <name evidence="7" type="ORF">FZEAL_9542</name>
</gene>
<evidence type="ECO:0000256" key="2">
    <source>
        <dbReference type="PROSITE-ProRule" id="PRU01331"/>
    </source>
</evidence>
<evidence type="ECO:0000256" key="5">
    <source>
        <dbReference type="SAM" id="Phobius"/>
    </source>
</evidence>
<feature type="transmembrane region" description="Helical" evidence="5">
    <location>
        <begin position="188"/>
        <end position="212"/>
    </location>
</feature>
<dbReference type="OrthoDB" id="3364440at2759"/>
<dbReference type="GO" id="GO:0004356">
    <property type="term" value="F:glutamine synthetase activity"/>
    <property type="evidence" value="ECO:0007669"/>
    <property type="project" value="InterPro"/>
</dbReference>
<dbReference type="AlphaFoldDB" id="A0A8H4UAT2"/>
<evidence type="ECO:0000256" key="1">
    <source>
        <dbReference type="ARBA" id="ARBA00021364"/>
    </source>
</evidence>
<reference evidence="7" key="2">
    <citation type="submission" date="2020-05" db="EMBL/GenBank/DDBJ databases">
        <authorList>
            <person name="Kim H.-S."/>
            <person name="Proctor R.H."/>
            <person name="Brown D.W."/>
        </authorList>
    </citation>
    <scope>NUCLEOTIDE SEQUENCE</scope>
    <source>
        <strain evidence="7">NRRL 22465</strain>
    </source>
</reference>
<protein>
    <recommendedName>
        <fullName evidence="1">Glutamine synthetase</fullName>
    </recommendedName>
</protein>
<dbReference type="EMBL" id="JABEYC010000896">
    <property type="protein sequence ID" value="KAF4972760.1"/>
    <property type="molecule type" value="Genomic_DNA"/>
</dbReference>
<dbReference type="SUPFAM" id="SSF103473">
    <property type="entry name" value="MFS general substrate transporter"/>
    <property type="match status" value="1"/>
</dbReference>
<dbReference type="CDD" id="cd06174">
    <property type="entry name" value="MFS"/>
    <property type="match status" value="1"/>
</dbReference>
<feature type="transmembrane region" description="Helical" evidence="5">
    <location>
        <begin position="224"/>
        <end position="250"/>
    </location>
</feature>
<dbReference type="SMART" id="SM01230">
    <property type="entry name" value="Gln-synt_C"/>
    <property type="match status" value="1"/>
</dbReference>
<dbReference type="Gene3D" id="1.20.1250.20">
    <property type="entry name" value="MFS general substrate transporter like domains"/>
    <property type="match status" value="1"/>
</dbReference>
<dbReference type="Pfam" id="PF04909">
    <property type="entry name" value="Amidohydro_2"/>
    <property type="match status" value="1"/>
</dbReference>
<keyword evidence="5" id="KW-0472">Membrane</keyword>
<dbReference type="InterPro" id="IPR036259">
    <property type="entry name" value="MFS_trans_sf"/>
</dbReference>
<keyword evidence="5" id="KW-1133">Transmembrane helix</keyword>
<dbReference type="Gene3D" id="3.20.20.140">
    <property type="entry name" value="Metal-dependent hydrolases"/>
    <property type="match status" value="1"/>
</dbReference>
<feature type="transmembrane region" description="Helical" evidence="5">
    <location>
        <begin position="271"/>
        <end position="295"/>
    </location>
</feature>
<feature type="region of interest" description="Disordered" evidence="4">
    <location>
        <begin position="318"/>
        <end position="337"/>
    </location>
</feature>
<dbReference type="SUPFAM" id="SSF55931">
    <property type="entry name" value="Glutamine synthetase/guanido kinase"/>
    <property type="match status" value="1"/>
</dbReference>